<dbReference type="RefSeq" id="WP_229641840.1">
    <property type="nucleotide sequence ID" value="NZ_JADWDC010000053.1"/>
</dbReference>
<evidence type="ECO:0000259" key="4">
    <source>
        <dbReference type="Pfam" id="PF00931"/>
    </source>
</evidence>
<organism evidence="5 6">
    <name type="scientific">Waterburya agarophytonicola KI4</name>
    <dbReference type="NCBI Taxonomy" id="2874699"/>
    <lineage>
        <taxon>Bacteria</taxon>
        <taxon>Bacillati</taxon>
        <taxon>Cyanobacteriota</taxon>
        <taxon>Cyanophyceae</taxon>
        <taxon>Pleurocapsales</taxon>
        <taxon>Hyellaceae</taxon>
        <taxon>Waterburya</taxon>
        <taxon>Waterburya agarophytonicola</taxon>
    </lineage>
</organism>
<feature type="domain" description="NB-ARC" evidence="4">
    <location>
        <begin position="275"/>
        <end position="414"/>
    </location>
</feature>
<dbReference type="SMART" id="SM00028">
    <property type="entry name" value="TPR"/>
    <property type="match status" value="6"/>
</dbReference>
<proteinExistence type="predicted"/>
<dbReference type="Gene3D" id="1.25.40.10">
    <property type="entry name" value="Tetratricopeptide repeat domain"/>
    <property type="match status" value="2"/>
</dbReference>
<keyword evidence="2 3" id="KW-0802">TPR repeat</keyword>
<protein>
    <submittedName>
        <fullName evidence="5">Tetratricopeptide repeat protein</fullName>
    </submittedName>
</protein>
<comment type="caution">
    <text evidence="5">The sequence shown here is derived from an EMBL/GenBank/DDBJ whole genome shotgun (WGS) entry which is preliminary data.</text>
</comment>
<evidence type="ECO:0000256" key="2">
    <source>
        <dbReference type="ARBA" id="ARBA00022803"/>
    </source>
</evidence>
<accession>A0A964FIV3</accession>
<evidence type="ECO:0000313" key="6">
    <source>
        <dbReference type="Proteomes" id="UP000729733"/>
    </source>
</evidence>
<dbReference type="GO" id="GO:0043531">
    <property type="term" value="F:ADP binding"/>
    <property type="evidence" value="ECO:0007669"/>
    <property type="project" value="InterPro"/>
</dbReference>
<dbReference type="PRINTS" id="PR00381">
    <property type="entry name" value="KINESINLIGHT"/>
</dbReference>
<dbReference type="SUPFAM" id="SSF48452">
    <property type="entry name" value="TPR-like"/>
    <property type="match status" value="1"/>
</dbReference>
<dbReference type="PANTHER" id="PTHR45641">
    <property type="entry name" value="TETRATRICOPEPTIDE REPEAT PROTEIN (AFU_ORTHOLOGUE AFUA_6G03870)"/>
    <property type="match status" value="1"/>
</dbReference>
<dbReference type="SUPFAM" id="SSF52540">
    <property type="entry name" value="P-loop containing nucleoside triphosphate hydrolases"/>
    <property type="match status" value="1"/>
</dbReference>
<feature type="repeat" description="TPR" evidence="3">
    <location>
        <begin position="837"/>
        <end position="870"/>
    </location>
</feature>
<dbReference type="Pfam" id="PF13424">
    <property type="entry name" value="TPR_12"/>
    <property type="match status" value="3"/>
</dbReference>
<feature type="repeat" description="TPR" evidence="3">
    <location>
        <begin position="669"/>
        <end position="702"/>
    </location>
</feature>
<dbReference type="Pfam" id="PF00931">
    <property type="entry name" value="NB-ARC"/>
    <property type="match status" value="1"/>
</dbReference>
<dbReference type="Gene3D" id="3.40.50.300">
    <property type="entry name" value="P-loop containing nucleotide triphosphate hydrolases"/>
    <property type="match status" value="1"/>
</dbReference>
<dbReference type="EMBL" id="JADWDC010000053">
    <property type="protein sequence ID" value="MCC0178739.1"/>
    <property type="molecule type" value="Genomic_DNA"/>
</dbReference>
<dbReference type="InterPro" id="IPR027417">
    <property type="entry name" value="P-loop_NTPase"/>
</dbReference>
<reference evidence="5" key="1">
    <citation type="journal article" date="2021" name="Antonie Van Leeuwenhoek">
        <title>Draft genome and description of Waterburya agarophytonicola gen. nov. sp. nov. (Pleurocapsales, Cyanobacteria): a seaweed symbiont.</title>
        <authorList>
            <person name="Bonthond G."/>
            <person name="Shalygin S."/>
            <person name="Bayer T."/>
            <person name="Weinberger F."/>
        </authorList>
    </citation>
    <scope>NUCLEOTIDE SEQUENCE</scope>
    <source>
        <strain evidence="5">KI4</strain>
    </source>
</reference>
<dbReference type="InterPro" id="IPR011990">
    <property type="entry name" value="TPR-like_helical_dom_sf"/>
</dbReference>
<sequence>MPVEWSKFDERGLARHVIPEIPASFQLAPSVNRLELIHWSDYQQLLKEIYNALIAKNIKYALEPFNTERNIQKIRTPKEILENHKEGTCLDLAILFCGICLAYDLLPLLIVLDGHALVAVSMRHQRKEYWESSDGEREEVRKLFQNIPLNNHKQLSNLINCEDYLPVECTGFVSSFTTLSETMPEAIGRTKEGFLSFERAIEAGKEQLNRLDRQLKFAFDVAIAHEYWKIKPLVQEAAITSINSSEIPSNLPFSDPAKFVGREEDLVRLRELIASQGKVAICTTGMGGVGKTELVLQYGRQYLHEYPGGICWVFARGQNIGVQLISFASRHISGLKISEDMTLTEQVRACFEQWLPGRVLLIFDDIDNLATVRHLLPGTERFRVIFTSREKLLSRVERLELEVLSRKASLELLAVLEGEERVEANPVEADALCQWLGDLPLGLQLAGRYLERKPDLSLEEMLARLQDEGLLERALSGRQDDRSQKGVAAAFQLSWEQLSSHARQILGVMGLFATAPILWELVEAIWGEGLAENWRDEELLYAHLVERVKLKVYRLHSLVREFVRLRFAELPDCQRRQQEFARVLVREAEHIEQRMTIQDLTDIAPLIPHIAELAEAGKDWLTEEQWIVPFTRLGWFNEGIVDYEAAEQWYKNFRESTAAFYGLNHVGYSTALNNLAQLYQARGKLDQALPLAQEALERGRQNLPDEHPNIAINLSNLACIYKDLGMPDEALPFALEALKLDRQNLPDEHPNISIDLNVLAVLYERKGDYEKALSLQKETLERGRQHLPDDHPDITIYLNNLALLYRDLKQYKEAIPLLKEALERGKNSLPENHSSIATRLYNLALLYRNLKQYDKALVYANDALERDRQSLPSNHPDIGLDLTNLACLYRDIGKSEEAISLFREALFILQQALPPKHPDIEMVQQNLADLA</sequence>
<dbReference type="InterPro" id="IPR019734">
    <property type="entry name" value="TPR_rpt"/>
</dbReference>
<dbReference type="AlphaFoldDB" id="A0A964FIV3"/>
<dbReference type="InterPro" id="IPR002182">
    <property type="entry name" value="NB-ARC"/>
</dbReference>
<name>A0A964FIV3_9CYAN</name>
<keyword evidence="1" id="KW-0677">Repeat</keyword>
<gene>
    <name evidence="5" type="ORF">I4641_17345</name>
</gene>
<evidence type="ECO:0000256" key="1">
    <source>
        <dbReference type="ARBA" id="ARBA00022737"/>
    </source>
</evidence>
<keyword evidence="6" id="KW-1185">Reference proteome</keyword>
<feature type="repeat" description="TPR" evidence="3">
    <location>
        <begin position="795"/>
        <end position="828"/>
    </location>
</feature>
<dbReference type="Proteomes" id="UP000729733">
    <property type="component" value="Unassembled WGS sequence"/>
</dbReference>
<evidence type="ECO:0000313" key="5">
    <source>
        <dbReference type="EMBL" id="MCC0178739.1"/>
    </source>
</evidence>
<evidence type="ECO:0000256" key="3">
    <source>
        <dbReference type="PROSITE-ProRule" id="PRU00339"/>
    </source>
</evidence>
<dbReference type="PANTHER" id="PTHR45641:SF19">
    <property type="entry name" value="NEPHROCYSTIN-3"/>
    <property type="match status" value="1"/>
</dbReference>
<dbReference type="PROSITE" id="PS50005">
    <property type="entry name" value="TPR"/>
    <property type="match status" value="3"/>
</dbReference>